<dbReference type="InterPro" id="IPR033118">
    <property type="entry name" value="EXPERA"/>
</dbReference>
<dbReference type="Pfam" id="PF05241">
    <property type="entry name" value="EBP"/>
    <property type="match status" value="1"/>
</dbReference>
<keyword evidence="4" id="KW-0256">Endoplasmic reticulum</keyword>
<dbReference type="InterPro" id="IPR051987">
    <property type="entry name" value="Sigma-2_receptor-like"/>
</dbReference>
<dbReference type="EMBL" id="JAATIQ010000045">
    <property type="protein sequence ID" value="KAF4394441.1"/>
    <property type="molecule type" value="Genomic_DNA"/>
</dbReference>
<comment type="subcellular location">
    <subcellularLocation>
        <location evidence="1">Endoplasmic reticulum membrane</location>
        <topology evidence="1">Multi-pass membrane protein</topology>
    </subcellularLocation>
</comment>
<dbReference type="Proteomes" id="UP000583929">
    <property type="component" value="Unassembled WGS sequence"/>
</dbReference>
<dbReference type="PROSITE" id="PS51751">
    <property type="entry name" value="EXPERA"/>
    <property type="match status" value="1"/>
</dbReference>
<evidence type="ECO:0000256" key="6">
    <source>
        <dbReference type="ARBA" id="ARBA00023136"/>
    </source>
</evidence>
<accession>A0A7J6HHL2</accession>
<organism evidence="10 11">
    <name type="scientific">Cannabis sativa</name>
    <name type="common">Hemp</name>
    <name type="synonym">Marijuana</name>
    <dbReference type="NCBI Taxonomy" id="3483"/>
    <lineage>
        <taxon>Eukaryota</taxon>
        <taxon>Viridiplantae</taxon>
        <taxon>Streptophyta</taxon>
        <taxon>Embryophyta</taxon>
        <taxon>Tracheophyta</taxon>
        <taxon>Spermatophyta</taxon>
        <taxon>Magnoliopsida</taxon>
        <taxon>eudicotyledons</taxon>
        <taxon>Gunneridae</taxon>
        <taxon>Pentapetalae</taxon>
        <taxon>rosids</taxon>
        <taxon>fabids</taxon>
        <taxon>Rosales</taxon>
        <taxon>Cannabaceae</taxon>
        <taxon>Cannabis</taxon>
    </lineage>
</organism>
<feature type="region of interest" description="Disordered" evidence="8">
    <location>
        <begin position="148"/>
        <end position="167"/>
    </location>
</feature>
<evidence type="ECO:0000259" key="9">
    <source>
        <dbReference type="PROSITE" id="PS51751"/>
    </source>
</evidence>
<feature type="domain" description="EXPERA" evidence="9">
    <location>
        <begin position="8"/>
        <end position="140"/>
    </location>
</feature>
<gene>
    <name evidence="10" type="ORF">G4B88_018591</name>
</gene>
<name>A0A7J6HHL2_CANSA</name>
<comment type="similarity">
    <text evidence="2">Belongs to the TMEM97/sigma-2 receptor family.</text>
</comment>
<sequence length="167" mass="18280">MGVLVKVTDAILFVFFVIIALAAPLIDAQTCLPTSLIPDFLVELTSWYSREFGDYLVDERPHFYVGLLWLEFLFQWPLALINLYGILSAKSWFNTTCLIYGVSASTALAAILSEMIGSNKASDKLIMLHLPFLGFGVLATLRGLLPQSGKASPTVGKGPALARKKRA</sequence>
<dbReference type="PANTHER" id="PTHR31204:SF1">
    <property type="entry name" value="SIGMA INTRACELLULAR RECEPTOR 2"/>
    <property type="match status" value="1"/>
</dbReference>
<keyword evidence="5 7" id="KW-1133">Transmembrane helix</keyword>
<evidence type="ECO:0000256" key="4">
    <source>
        <dbReference type="ARBA" id="ARBA00022824"/>
    </source>
</evidence>
<keyword evidence="3 7" id="KW-0812">Transmembrane</keyword>
<evidence type="ECO:0000256" key="2">
    <source>
        <dbReference type="ARBA" id="ARBA00009096"/>
    </source>
</evidence>
<keyword evidence="6 7" id="KW-0472">Membrane</keyword>
<reference evidence="10 11" key="1">
    <citation type="journal article" date="2020" name="bioRxiv">
        <title>Sequence and annotation of 42 cannabis genomes reveals extensive copy number variation in cannabinoid synthesis and pathogen resistance genes.</title>
        <authorList>
            <person name="Mckernan K.J."/>
            <person name="Helbert Y."/>
            <person name="Kane L.T."/>
            <person name="Ebling H."/>
            <person name="Zhang L."/>
            <person name="Liu B."/>
            <person name="Eaton Z."/>
            <person name="Mclaughlin S."/>
            <person name="Kingan S."/>
            <person name="Baybayan P."/>
            <person name="Concepcion G."/>
            <person name="Jordan M."/>
            <person name="Riva A."/>
            <person name="Barbazuk W."/>
            <person name="Harkins T."/>
        </authorList>
    </citation>
    <scope>NUCLEOTIDE SEQUENCE [LARGE SCALE GENOMIC DNA]</scope>
    <source>
        <strain evidence="11">cv. Jamaican Lion 4</strain>
        <tissue evidence="10">Leaf</tissue>
    </source>
</reference>
<feature type="transmembrane region" description="Helical" evidence="7">
    <location>
        <begin position="125"/>
        <end position="145"/>
    </location>
</feature>
<protein>
    <recommendedName>
        <fullName evidence="9">EXPERA domain-containing protein</fullName>
    </recommendedName>
</protein>
<feature type="transmembrane region" description="Helical" evidence="7">
    <location>
        <begin position="63"/>
        <end position="85"/>
    </location>
</feature>
<evidence type="ECO:0000256" key="3">
    <source>
        <dbReference type="ARBA" id="ARBA00022692"/>
    </source>
</evidence>
<evidence type="ECO:0000256" key="8">
    <source>
        <dbReference type="SAM" id="MobiDB-lite"/>
    </source>
</evidence>
<proteinExistence type="inferred from homology"/>
<keyword evidence="11" id="KW-1185">Reference proteome</keyword>
<dbReference type="PIRSF" id="PIRSF031032">
    <property type="entry name" value="TMP_97_prd"/>
    <property type="match status" value="1"/>
</dbReference>
<evidence type="ECO:0000256" key="1">
    <source>
        <dbReference type="ARBA" id="ARBA00004477"/>
    </source>
</evidence>
<evidence type="ECO:0000256" key="5">
    <source>
        <dbReference type="ARBA" id="ARBA00022989"/>
    </source>
</evidence>
<dbReference type="PANTHER" id="PTHR31204">
    <property type="entry name" value="SIGMA INTRACELLULAR RECEPTOR 2"/>
    <property type="match status" value="1"/>
</dbReference>
<feature type="transmembrane region" description="Helical" evidence="7">
    <location>
        <begin position="92"/>
        <end position="113"/>
    </location>
</feature>
<dbReference type="AlphaFoldDB" id="A0A7J6HHL2"/>
<dbReference type="InterPro" id="IPR016964">
    <property type="entry name" value="Sigma2_recept"/>
</dbReference>
<evidence type="ECO:0000313" key="10">
    <source>
        <dbReference type="EMBL" id="KAF4394441.1"/>
    </source>
</evidence>
<evidence type="ECO:0000256" key="7">
    <source>
        <dbReference type="PIRNR" id="PIRNR031032"/>
    </source>
</evidence>
<evidence type="ECO:0000313" key="11">
    <source>
        <dbReference type="Proteomes" id="UP000583929"/>
    </source>
</evidence>
<dbReference type="GO" id="GO:0005789">
    <property type="term" value="C:endoplasmic reticulum membrane"/>
    <property type="evidence" value="ECO:0007669"/>
    <property type="project" value="UniProtKB-SubCell"/>
</dbReference>
<comment type="caution">
    <text evidence="10">The sequence shown here is derived from an EMBL/GenBank/DDBJ whole genome shotgun (WGS) entry which is preliminary data.</text>
</comment>